<evidence type="ECO:0000256" key="1">
    <source>
        <dbReference type="ARBA" id="ARBA00000085"/>
    </source>
</evidence>
<dbReference type="Proteomes" id="UP000244880">
    <property type="component" value="Unassembled WGS sequence"/>
</dbReference>
<dbReference type="GO" id="GO:0030295">
    <property type="term" value="F:protein kinase activator activity"/>
    <property type="evidence" value="ECO:0007669"/>
    <property type="project" value="TreeGrafter"/>
</dbReference>
<dbReference type="Pfam" id="PF02518">
    <property type="entry name" value="HATPase_c"/>
    <property type="match status" value="1"/>
</dbReference>
<keyword evidence="9 10" id="KW-0472">Membrane</keyword>
<dbReference type="Gene3D" id="3.30.450.350">
    <property type="entry name" value="CHASE domain"/>
    <property type="match status" value="1"/>
</dbReference>
<dbReference type="InterPro" id="IPR050351">
    <property type="entry name" value="BphY/WalK/GraS-like"/>
</dbReference>
<dbReference type="EC" id="2.7.13.3" evidence="3"/>
<dbReference type="PROSITE" id="PS50839">
    <property type="entry name" value="CHASE"/>
    <property type="match status" value="1"/>
</dbReference>
<dbReference type="PROSITE" id="PS50109">
    <property type="entry name" value="HIS_KIN"/>
    <property type="match status" value="1"/>
</dbReference>
<dbReference type="PRINTS" id="PR00344">
    <property type="entry name" value="BCTRLSENSOR"/>
</dbReference>
<reference evidence="13 14" key="1">
    <citation type="submission" date="2018-03" db="EMBL/GenBank/DDBJ databases">
        <authorList>
            <person name="Keele B.F."/>
        </authorList>
    </citation>
    <scope>NUCLEOTIDE SEQUENCE [LARGE SCALE GENOMIC DNA]</scope>
    <source>
        <strain evidence="13 14">CECT 8599</strain>
    </source>
</reference>
<dbReference type="OrthoDB" id="9795133at2"/>
<dbReference type="GO" id="GO:0016020">
    <property type="term" value="C:membrane"/>
    <property type="evidence" value="ECO:0007669"/>
    <property type="project" value="UniProtKB-SubCell"/>
</dbReference>
<dbReference type="SUPFAM" id="SSF47384">
    <property type="entry name" value="Homodimeric domain of signal transducing histidine kinase"/>
    <property type="match status" value="1"/>
</dbReference>
<evidence type="ECO:0000256" key="4">
    <source>
        <dbReference type="ARBA" id="ARBA00022553"/>
    </source>
</evidence>
<dbReference type="SMART" id="SM00388">
    <property type="entry name" value="HisKA"/>
    <property type="match status" value="1"/>
</dbReference>
<dbReference type="InterPro" id="IPR006189">
    <property type="entry name" value="CHASE_dom"/>
</dbReference>
<keyword evidence="4" id="KW-0597">Phosphoprotein</keyword>
<dbReference type="GO" id="GO:0000155">
    <property type="term" value="F:phosphorelay sensor kinase activity"/>
    <property type="evidence" value="ECO:0007669"/>
    <property type="project" value="InterPro"/>
</dbReference>
<dbReference type="InterPro" id="IPR036890">
    <property type="entry name" value="HATPase_C_sf"/>
</dbReference>
<dbReference type="InterPro" id="IPR003594">
    <property type="entry name" value="HATPase_dom"/>
</dbReference>
<dbReference type="PANTHER" id="PTHR42878:SF15">
    <property type="entry name" value="BACTERIOPHYTOCHROME"/>
    <property type="match status" value="1"/>
</dbReference>
<dbReference type="GO" id="GO:0007234">
    <property type="term" value="P:osmosensory signaling via phosphorelay pathway"/>
    <property type="evidence" value="ECO:0007669"/>
    <property type="project" value="TreeGrafter"/>
</dbReference>
<evidence type="ECO:0000256" key="9">
    <source>
        <dbReference type="ARBA" id="ARBA00023136"/>
    </source>
</evidence>
<dbReference type="GO" id="GO:0000156">
    <property type="term" value="F:phosphorelay response regulator activity"/>
    <property type="evidence" value="ECO:0007669"/>
    <property type="project" value="TreeGrafter"/>
</dbReference>
<evidence type="ECO:0000313" key="13">
    <source>
        <dbReference type="EMBL" id="SPH22141.1"/>
    </source>
</evidence>
<keyword evidence="5 13" id="KW-0808">Transferase</keyword>
<dbReference type="EMBL" id="OMOR01000001">
    <property type="protein sequence ID" value="SPH22141.1"/>
    <property type="molecule type" value="Genomic_DNA"/>
</dbReference>
<evidence type="ECO:0000256" key="5">
    <source>
        <dbReference type="ARBA" id="ARBA00022679"/>
    </source>
</evidence>
<feature type="domain" description="Histidine kinase" evidence="11">
    <location>
        <begin position="376"/>
        <end position="592"/>
    </location>
</feature>
<evidence type="ECO:0000259" key="11">
    <source>
        <dbReference type="PROSITE" id="PS50109"/>
    </source>
</evidence>
<dbReference type="SUPFAM" id="SSF55874">
    <property type="entry name" value="ATPase domain of HSP90 chaperone/DNA topoisomerase II/histidine kinase"/>
    <property type="match status" value="1"/>
</dbReference>
<evidence type="ECO:0000256" key="7">
    <source>
        <dbReference type="ARBA" id="ARBA00022777"/>
    </source>
</evidence>
<dbReference type="Gene3D" id="1.10.287.130">
    <property type="match status" value="1"/>
</dbReference>
<proteinExistence type="predicted"/>
<evidence type="ECO:0000313" key="14">
    <source>
        <dbReference type="Proteomes" id="UP000244880"/>
    </source>
</evidence>
<keyword evidence="14" id="KW-1185">Reference proteome</keyword>
<name>A0A2R8BGC8_9RHOB</name>
<dbReference type="Pfam" id="PF00512">
    <property type="entry name" value="HisKA"/>
    <property type="match status" value="1"/>
</dbReference>
<dbReference type="InterPro" id="IPR005467">
    <property type="entry name" value="His_kinase_dom"/>
</dbReference>
<accession>A0A2R8BGC8</accession>
<dbReference type="Gene3D" id="3.30.565.10">
    <property type="entry name" value="Histidine kinase-like ATPase, C-terminal domain"/>
    <property type="match status" value="1"/>
</dbReference>
<dbReference type="InterPro" id="IPR042240">
    <property type="entry name" value="CHASE_sf"/>
</dbReference>
<keyword evidence="8 10" id="KW-1133">Transmembrane helix</keyword>
<evidence type="ECO:0000256" key="6">
    <source>
        <dbReference type="ARBA" id="ARBA00022692"/>
    </source>
</evidence>
<gene>
    <name evidence="13" type="primary">cph1_2</name>
    <name evidence="13" type="ORF">ASD8599_02885</name>
</gene>
<dbReference type="CDD" id="cd00082">
    <property type="entry name" value="HisKA"/>
    <property type="match status" value="1"/>
</dbReference>
<feature type="transmembrane region" description="Helical" evidence="10">
    <location>
        <begin position="319"/>
        <end position="338"/>
    </location>
</feature>
<evidence type="ECO:0000256" key="10">
    <source>
        <dbReference type="SAM" id="Phobius"/>
    </source>
</evidence>
<evidence type="ECO:0000256" key="3">
    <source>
        <dbReference type="ARBA" id="ARBA00012438"/>
    </source>
</evidence>
<dbReference type="SMART" id="SM01079">
    <property type="entry name" value="CHASE"/>
    <property type="match status" value="1"/>
</dbReference>
<evidence type="ECO:0000259" key="12">
    <source>
        <dbReference type="PROSITE" id="PS50839"/>
    </source>
</evidence>
<dbReference type="Pfam" id="PF03924">
    <property type="entry name" value="CHASE"/>
    <property type="match status" value="1"/>
</dbReference>
<dbReference type="SMART" id="SM00387">
    <property type="entry name" value="HATPase_c"/>
    <property type="match status" value="1"/>
</dbReference>
<keyword evidence="6 10" id="KW-0812">Transmembrane</keyword>
<dbReference type="InterPro" id="IPR003661">
    <property type="entry name" value="HisK_dim/P_dom"/>
</dbReference>
<feature type="domain" description="CHASE" evidence="12">
    <location>
        <begin position="155"/>
        <end position="249"/>
    </location>
</feature>
<keyword evidence="7" id="KW-0418">Kinase</keyword>
<dbReference type="PANTHER" id="PTHR42878">
    <property type="entry name" value="TWO-COMPONENT HISTIDINE KINASE"/>
    <property type="match status" value="1"/>
</dbReference>
<evidence type="ECO:0000256" key="2">
    <source>
        <dbReference type="ARBA" id="ARBA00004370"/>
    </source>
</evidence>
<sequence length="604" mass="67218">MKISNIIQFFQNLWMRPRKVGRISAPHIALVVLSLTLTLSVWQFSKAQIASRTQARFDTSVSRLVDLIEDRMSLHEDALWAGVSTIESHGGDISRDRWQAFAKTLRLEEKYPGITGIGVIHFLNANSVGDYLKTRRLERAAFDIFPRHDHRDIMPISFIEPEAENAAALGLDVAHETNRRTAAIASRDTGTAQISGPIVLVQDKAQTPGFLFYAPVYHATDANDGDTRPVDAVGAVYAPFVVHKLIEGLLAKERRNVHFSISDQDVTLYDEHLNTDAANDPDPMFATQVLLSMYGREWLLDMRSNAAFRLQNSYAQPTIILLAGLTIEGLIIVLLIMMSRANAHSERYADKVTAQLKLQTQDLKNTNQELEQFAYVASHDLKTPIRGIAGLTEMIREDLEGYFASPSNNPEVGHNLDRIMDRVARMNALTQGIMELSKTGTDAADQPKLEFQEAVDALMLDFELDQTAIKLNTRVSSIAFDPFNLRRILENLVGNAIKYHDGKRPLLITMEAVQAGDRCRISIHDNGPGIDPRYHTRIFNMFQTLRLNGAAESTGIGLAIVKKAVERHGGRITVASPPEGGALFTFDWPLFGSPSSTHLQKKAA</sequence>
<comment type="subcellular location">
    <subcellularLocation>
        <location evidence="2">Membrane</location>
    </subcellularLocation>
</comment>
<dbReference type="AlphaFoldDB" id="A0A2R8BGC8"/>
<evidence type="ECO:0000256" key="8">
    <source>
        <dbReference type="ARBA" id="ARBA00022989"/>
    </source>
</evidence>
<protein>
    <recommendedName>
        <fullName evidence="3">histidine kinase</fullName>
        <ecNumber evidence="3">2.7.13.3</ecNumber>
    </recommendedName>
</protein>
<organism evidence="13 14">
    <name type="scientific">Ascidiaceihabitans donghaensis</name>
    <dbReference type="NCBI Taxonomy" id="1510460"/>
    <lineage>
        <taxon>Bacteria</taxon>
        <taxon>Pseudomonadati</taxon>
        <taxon>Pseudomonadota</taxon>
        <taxon>Alphaproteobacteria</taxon>
        <taxon>Rhodobacterales</taxon>
        <taxon>Paracoccaceae</taxon>
        <taxon>Ascidiaceihabitans</taxon>
    </lineage>
</organism>
<comment type="catalytic activity">
    <reaction evidence="1">
        <text>ATP + protein L-histidine = ADP + protein N-phospho-L-histidine.</text>
        <dbReference type="EC" id="2.7.13.3"/>
    </reaction>
</comment>
<dbReference type="InterPro" id="IPR004358">
    <property type="entry name" value="Sig_transdc_His_kin-like_C"/>
</dbReference>
<dbReference type="InterPro" id="IPR036097">
    <property type="entry name" value="HisK_dim/P_sf"/>
</dbReference>